<comment type="caution">
    <text evidence="3">The sequence shown here is derived from an EMBL/GenBank/DDBJ whole genome shotgun (WGS) entry which is preliminary data.</text>
</comment>
<dbReference type="EMBL" id="JBHSKT010000003">
    <property type="protein sequence ID" value="MFC5270363.1"/>
    <property type="molecule type" value="Genomic_DNA"/>
</dbReference>
<feature type="region of interest" description="Disordered" evidence="1">
    <location>
        <begin position="107"/>
        <end position="149"/>
    </location>
</feature>
<dbReference type="Proteomes" id="UP001596161">
    <property type="component" value="Unassembled WGS sequence"/>
</dbReference>
<dbReference type="Pfam" id="PF14129">
    <property type="entry name" value="DUF4296"/>
    <property type="match status" value="1"/>
</dbReference>
<feature type="compositionally biased region" description="Basic and acidic residues" evidence="1">
    <location>
        <begin position="118"/>
        <end position="128"/>
    </location>
</feature>
<feature type="compositionally biased region" description="Basic and acidic residues" evidence="1">
    <location>
        <begin position="138"/>
        <end position="149"/>
    </location>
</feature>
<organism evidence="3 4">
    <name type="scientific">Adhaeribacter terreus</name>
    <dbReference type="NCBI Taxonomy" id="529703"/>
    <lineage>
        <taxon>Bacteria</taxon>
        <taxon>Pseudomonadati</taxon>
        <taxon>Bacteroidota</taxon>
        <taxon>Cytophagia</taxon>
        <taxon>Cytophagales</taxon>
        <taxon>Hymenobacteraceae</taxon>
        <taxon>Adhaeribacter</taxon>
    </lineage>
</organism>
<proteinExistence type="predicted"/>
<name>A0ABW0EAY4_9BACT</name>
<feature type="compositionally biased region" description="Low complexity" evidence="1">
    <location>
        <begin position="107"/>
        <end position="117"/>
    </location>
</feature>
<evidence type="ECO:0000256" key="1">
    <source>
        <dbReference type="SAM" id="MobiDB-lite"/>
    </source>
</evidence>
<keyword evidence="4" id="KW-1185">Reference proteome</keyword>
<sequence length="149" mass="16723">MIFSLVGLFSCAEEKKKLPAGLLPPAKLTSILADIHIAEAQVEEMRLSPDTAKVMFNRLQADVLKKYGVSEKQFTKTYTYYLNNLKDLDKIYEGLIDTLAMREVQMSSKSGDAGADSAKTKKMPDTLKSRLMQKSKARRDSIRSIDTLK</sequence>
<dbReference type="InterPro" id="IPR025381">
    <property type="entry name" value="DUF4296"/>
</dbReference>
<evidence type="ECO:0000313" key="4">
    <source>
        <dbReference type="Proteomes" id="UP001596161"/>
    </source>
</evidence>
<accession>A0ABW0EAY4</accession>
<gene>
    <name evidence="3" type="ORF">ACFPIB_07075</name>
</gene>
<evidence type="ECO:0000313" key="3">
    <source>
        <dbReference type="EMBL" id="MFC5270363.1"/>
    </source>
</evidence>
<feature type="domain" description="DUF4296" evidence="2">
    <location>
        <begin position="19"/>
        <end position="102"/>
    </location>
</feature>
<protein>
    <submittedName>
        <fullName evidence="3">DUF4296 domain-containing protein</fullName>
    </submittedName>
</protein>
<evidence type="ECO:0000259" key="2">
    <source>
        <dbReference type="Pfam" id="PF14129"/>
    </source>
</evidence>
<reference evidence="4" key="1">
    <citation type="journal article" date="2019" name="Int. J. Syst. Evol. Microbiol.">
        <title>The Global Catalogue of Microorganisms (GCM) 10K type strain sequencing project: providing services to taxonomists for standard genome sequencing and annotation.</title>
        <authorList>
            <consortium name="The Broad Institute Genomics Platform"/>
            <consortium name="The Broad Institute Genome Sequencing Center for Infectious Disease"/>
            <person name="Wu L."/>
            <person name="Ma J."/>
        </authorList>
    </citation>
    <scope>NUCLEOTIDE SEQUENCE [LARGE SCALE GENOMIC DNA]</scope>
    <source>
        <strain evidence="4">KACC 12602</strain>
    </source>
</reference>